<evidence type="ECO:0000256" key="3">
    <source>
        <dbReference type="ARBA" id="ARBA00022448"/>
    </source>
</evidence>
<organism evidence="9 10">
    <name type="scientific">Pseudovibrio exalbescens</name>
    <dbReference type="NCBI Taxonomy" id="197461"/>
    <lineage>
        <taxon>Bacteria</taxon>
        <taxon>Pseudomonadati</taxon>
        <taxon>Pseudomonadota</taxon>
        <taxon>Alphaproteobacteria</taxon>
        <taxon>Hyphomicrobiales</taxon>
        <taxon>Stappiaceae</taxon>
        <taxon>Pseudovibrio</taxon>
    </lineage>
</organism>
<dbReference type="Pfam" id="PF13347">
    <property type="entry name" value="MFS_2"/>
    <property type="match status" value="1"/>
</dbReference>
<dbReference type="Proteomes" id="UP000185783">
    <property type="component" value="Unassembled WGS sequence"/>
</dbReference>
<evidence type="ECO:0000256" key="1">
    <source>
        <dbReference type="ARBA" id="ARBA00004651"/>
    </source>
</evidence>
<keyword evidence="4" id="KW-1003">Cell membrane</keyword>
<feature type="transmembrane region" description="Helical" evidence="8">
    <location>
        <begin position="292"/>
        <end position="310"/>
    </location>
</feature>
<gene>
    <name evidence="9" type="ORF">A3843_04500</name>
</gene>
<feature type="transmembrane region" description="Helical" evidence="8">
    <location>
        <begin position="102"/>
        <end position="126"/>
    </location>
</feature>
<feature type="transmembrane region" description="Helical" evidence="8">
    <location>
        <begin position="173"/>
        <end position="195"/>
    </location>
</feature>
<keyword evidence="6 8" id="KW-1133">Transmembrane helix</keyword>
<keyword evidence="5 8" id="KW-0812">Transmembrane</keyword>
<feature type="transmembrane region" description="Helical" evidence="8">
    <location>
        <begin position="7"/>
        <end position="32"/>
    </location>
</feature>
<evidence type="ECO:0000256" key="4">
    <source>
        <dbReference type="ARBA" id="ARBA00022475"/>
    </source>
</evidence>
<dbReference type="GO" id="GO:0015293">
    <property type="term" value="F:symporter activity"/>
    <property type="evidence" value="ECO:0007669"/>
    <property type="project" value="InterPro"/>
</dbReference>
<evidence type="ECO:0000256" key="5">
    <source>
        <dbReference type="ARBA" id="ARBA00022692"/>
    </source>
</evidence>
<evidence type="ECO:0000256" key="8">
    <source>
        <dbReference type="SAM" id="Phobius"/>
    </source>
</evidence>
<dbReference type="PROSITE" id="PS00872">
    <property type="entry name" value="NA_GALACTOSIDE_SYMP"/>
    <property type="match status" value="1"/>
</dbReference>
<dbReference type="GO" id="GO:0005886">
    <property type="term" value="C:plasma membrane"/>
    <property type="evidence" value="ECO:0007669"/>
    <property type="project" value="UniProtKB-SubCell"/>
</dbReference>
<evidence type="ECO:0000256" key="2">
    <source>
        <dbReference type="ARBA" id="ARBA00009617"/>
    </source>
</evidence>
<dbReference type="GO" id="GO:0006814">
    <property type="term" value="P:sodium ion transport"/>
    <property type="evidence" value="ECO:0007669"/>
    <property type="project" value="InterPro"/>
</dbReference>
<feature type="transmembrane region" description="Helical" evidence="8">
    <location>
        <begin position="358"/>
        <end position="382"/>
    </location>
</feature>
<dbReference type="PANTHER" id="PTHR11328:SF24">
    <property type="entry name" value="MAJOR FACILITATOR SUPERFAMILY (MFS) PROFILE DOMAIN-CONTAINING PROTEIN"/>
    <property type="match status" value="1"/>
</dbReference>
<protein>
    <recommendedName>
        <fullName evidence="11">MFS transporter</fullName>
    </recommendedName>
</protein>
<comment type="caution">
    <text evidence="9">The sequence shown here is derived from an EMBL/GenBank/DDBJ whole genome shotgun (WGS) entry which is preliminary data.</text>
</comment>
<feature type="transmembrane region" description="Helical" evidence="8">
    <location>
        <begin position="226"/>
        <end position="251"/>
    </location>
</feature>
<feature type="transmembrane region" description="Helical" evidence="8">
    <location>
        <begin position="38"/>
        <end position="57"/>
    </location>
</feature>
<feature type="transmembrane region" description="Helical" evidence="8">
    <location>
        <begin position="147"/>
        <end position="167"/>
    </location>
</feature>
<evidence type="ECO:0000256" key="6">
    <source>
        <dbReference type="ARBA" id="ARBA00022989"/>
    </source>
</evidence>
<dbReference type="Gene3D" id="1.20.1250.20">
    <property type="entry name" value="MFS general substrate transporter like domains"/>
    <property type="match status" value="2"/>
</dbReference>
<keyword evidence="3" id="KW-0813">Transport</keyword>
<name>A0A1U7JLK3_9HYPH</name>
<dbReference type="PANTHER" id="PTHR11328">
    <property type="entry name" value="MAJOR FACILITATOR SUPERFAMILY DOMAIN-CONTAINING PROTEIN"/>
    <property type="match status" value="1"/>
</dbReference>
<comment type="subcellular location">
    <subcellularLocation>
        <location evidence="1">Cell membrane</location>
        <topology evidence="1">Multi-pass membrane protein</topology>
    </subcellularLocation>
</comment>
<reference evidence="9 10" key="1">
    <citation type="submission" date="2016-03" db="EMBL/GenBank/DDBJ databases">
        <title>Genome sequence of Nesiotobacter sp. nov., a moderately halophilic alphaproteobacterium isolated from the Yellow Sea, China.</title>
        <authorList>
            <person name="Zhang G."/>
            <person name="Zhang R."/>
        </authorList>
    </citation>
    <scope>NUCLEOTIDE SEQUENCE [LARGE SCALE GENOMIC DNA]</scope>
    <source>
        <strain evidence="9 10">WB1-6</strain>
    </source>
</reference>
<accession>A0A1U7JLK3</accession>
<proteinExistence type="inferred from homology"/>
<evidence type="ECO:0000256" key="7">
    <source>
        <dbReference type="ARBA" id="ARBA00023136"/>
    </source>
</evidence>
<feature type="transmembrane region" description="Helical" evidence="8">
    <location>
        <begin position="402"/>
        <end position="425"/>
    </location>
</feature>
<sequence length="443" mass="48671">MRSNRDLTLYALPGLATALPTLPVLVLLPQYYATATSLSLAAIGLGLLIARLLDMATDPIVGWLMDRFPTRWGKRKPWMLLGGLLAAPALVLLSIPDPSTSLLEMVVFLCGLYVGWTFFSIPYNALGAELAVGAYDRTRFASAREGATLAGIVLASALPAILKASGVPTNEQFFAIALITIVTGAATISFLLALVREAPRMREAETHHQRDDWRSFLNSLGKNKPFVVIVSAWLVNGLANGTGTVLFPFFLTDVLKTTEQQKNLLIFLYFFCAILGLPLWLYLSRNRDKAKLWLVSIIIVSITFTVVPFLPEGAVLEFGIVCVITGLCLGADLALPASLFADVTDWDEFRSRRKRRGILYSSWTLTAKLSLAVAAGVCLPLVEFFGFRAGEPNSQFSLDVLAVVYALLPVALKMGVIALMWNFPITTRAQRSIRRRLEMRERA</sequence>
<dbReference type="STRING" id="197461.A3843_04500"/>
<comment type="similarity">
    <text evidence="2">Belongs to the sodium:galactoside symporter (TC 2.A.2) family.</text>
</comment>
<dbReference type="InterPro" id="IPR036259">
    <property type="entry name" value="MFS_trans_sf"/>
</dbReference>
<keyword evidence="10" id="KW-1185">Reference proteome</keyword>
<feature type="transmembrane region" description="Helical" evidence="8">
    <location>
        <begin position="316"/>
        <end position="337"/>
    </location>
</feature>
<evidence type="ECO:0008006" key="11">
    <source>
        <dbReference type="Google" id="ProtNLM"/>
    </source>
</evidence>
<dbReference type="AlphaFoldDB" id="A0A1U7JLK3"/>
<feature type="transmembrane region" description="Helical" evidence="8">
    <location>
        <begin position="78"/>
        <end position="96"/>
    </location>
</feature>
<dbReference type="InterPro" id="IPR039672">
    <property type="entry name" value="MFS_2"/>
</dbReference>
<evidence type="ECO:0000313" key="9">
    <source>
        <dbReference type="EMBL" id="OKL45574.1"/>
    </source>
</evidence>
<evidence type="ECO:0000313" key="10">
    <source>
        <dbReference type="Proteomes" id="UP000185783"/>
    </source>
</evidence>
<dbReference type="InterPro" id="IPR018043">
    <property type="entry name" value="Na/Gal_symport_CS"/>
</dbReference>
<dbReference type="SUPFAM" id="SSF103473">
    <property type="entry name" value="MFS general substrate transporter"/>
    <property type="match status" value="1"/>
</dbReference>
<feature type="transmembrane region" description="Helical" evidence="8">
    <location>
        <begin position="263"/>
        <end position="283"/>
    </location>
</feature>
<dbReference type="GO" id="GO:0008643">
    <property type="term" value="P:carbohydrate transport"/>
    <property type="evidence" value="ECO:0007669"/>
    <property type="project" value="InterPro"/>
</dbReference>
<keyword evidence="7 8" id="KW-0472">Membrane</keyword>
<dbReference type="EMBL" id="LVVZ01000005">
    <property type="protein sequence ID" value="OKL45574.1"/>
    <property type="molecule type" value="Genomic_DNA"/>
</dbReference>
<dbReference type="RefSeq" id="WP_051268653.1">
    <property type="nucleotide sequence ID" value="NZ_LVVZ01000005.1"/>
</dbReference>